<feature type="transmembrane region" description="Helical" evidence="16">
    <location>
        <begin position="142"/>
        <end position="161"/>
    </location>
</feature>
<evidence type="ECO:0000256" key="5">
    <source>
        <dbReference type="ARBA" id="ARBA00004653"/>
    </source>
</evidence>
<keyword evidence="9" id="KW-0963">Cytoplasm</keyword>
<dbReference type="GeneTree" id="ENSGT00950000182696"/>
<reference evidence="18" key="2">
    <citation type="submission" date="2025-08" db="UniProtKB">
        <authorList>
            <consortium name="Ensembl"/>
        </authorList>
    </citation>
    <scope>IDENTIFICATION</scope>
</reference>
<accession>A0A3P8WXC4</accession>
<dbReference type="OrthoDB" id="9939098at2759"/>
<keyword evidence="12" id="KW-0333">Golgi apparatus</keyword>
<evidence type="ECO:0000256" key="16">
    <source>
        <dbReference type="RuleBase" id="RU363088"/>
    </source>
</evidence>
<evidence type="ECO:0000256" key="7">
    <source>
        <dbReference type="ARBA" id="ARBA00013552"/>
    </source>
</evidence>
<dbReference type="GO" id="GO:0016324">
    <property type="term" value="C:apical plasma membrane"/>
    <property type="evidence" value="ECO:0007669"/>
    <property type="project" value="UniProtKB-SubCell"/>
</dbReference>
<evidence type="ECO:0000256" key="11">
    <source>
        <dbReference type="ARBA" id="ARBA00022989"/>
    </source>
</evidence>
<evidence type="ECO:0000256" key="3">
    <source>
        <dbReference type="ARBA" id="ARBA00004285"/>
    </source>
</evidence>
<comment type="similarity">
    <text evidence="6 16">Belongs to the PMP-22/EMP/MP20 family.</text>
</comment>
<evidence type="ECO:0000256" key="1">
    <source>
        <dbReference type="ARBA" id="ARBA00004123"/>
    </source>
</evidence>
<dbReference type="InterPro" id="IPR003933">
    <property type="entry name" value="EMP-2"/>
</dbReference>
<dbReference type="InterPro" id="IPR004032">
    <property type="entry name" value="PMP22_EMP_MP20"/>
</dbReference>
<evidence type="ECO:0000256" key="15">
    <source>
        <dbReference type="ARBA" id="ARBA00046690"/>
    </source>
</evidence>
<comment type="caution">
    <text evidence="16">Lacks conserved residue(s) required for the propagation of feature annotation.</text>
</comment>
<dbReference type="InterPro" id="IPR004031">
    <property type="entry name" value="PMP22/EMP/MP20/Claudin"/>
</dbReference>
<dbReference type="RefSeq" id="XP_024920102.1">
    <property type="nucleotide sequence ID" value="XM_025064334.1"/>
</dbReference>
<proteinExistence type="inferred from homology"/>
<dbReference type="Gene3D" id="1.20.140.150">
    <property type="match status" value="1"/>
</dbReference>
<dbReference type="InterPro" id="IPR050579">
    <property type="entry name" value="PMP-22/EMP/MP20-like"/>
</dbReference>
<evidence type="ECO:0000313" key="19">
    <source>
        <dbReference type="Proteomes" id="UP000265120"/>
    </source>
</evidence>
<dbReference type="Ensembl" id="ENSCSET00000029771.1">
    <property type="protein sequence ID" value="ENSCSEP00000029370.1"/>
    <property type="gene ID" value="ENSCSEG00000018813.1"/>
</dbReference>
<keyword evidence="13 16" id="KW-0472">Membrane</keyword>
<dbReference type="GeneID" id="103393229"/>
<dbReference type="AlphaFoldDB" id="A0A3P8WXC4"/>
<feature type="signal peptide" evidence="17">
    <location>
        <begin position="1"/>
        <end position="16"/>
    </location>
</feature>
<keyword evidence="10 16" id="KW-0812">Transmembrane</keyword>
<dbReference type="CTD" id="2013"/>
<protein>
    <recommendedName>
        <fullName evidence="7">Epithelial membrane protein 2</fullName>
    </recommendedName>
</protein>
<dbReference type="PANTHER" id="PTHR10671:SF32">
    <property type="entry name" value="EPITHELIAL MEMBRANE PROTEIN 2"/>
    <property type="match status" value="1"/>
</dbReference>
<evidence type="ECO:0000256" key="6">
    <source>
        <dbReference type="ARBA" id="ARBA00006864"/>
    </source>
</evidence>
<dbReference type="PRINTS" id="PR01455">
    <property type="entry name" value="EPMEMPROT2"/>
</dbReference>
<evidence type="ECO:0000256" key="13">
    <source>
        <dbReference type="ARBA" id="ARBA00023136"/>
    </source>
</evidence>
<dbReference type="GO" id="GO:0048471">
    <property type="term" value="C:perinuclear region of cytoplasm"/>
    <property type="evidence" value="ECO:0007669"/>
    <property type="project" value="UniProtKB-SubCell"/>
</dbReference>
<feature type="transmembrane region" description="Helical" evidence="16">
    <location>
        <begin position="67"/>
        <end position="87"/>
    </location>
</feature>
<feature type="chain" id="PRO_5018336876" description="Epithelial membrane protein 2" evidence="17">
    <location>
        <begin position="17"/>
        <end position="165"/>
    </location>
</feature>
<evidence type="ECO:0000256" key="10">
    <source>
        <dbReference type="ARBA" id="ARBA00022692"/>
    </source>
</evidence>
<keyword evidence="14" id="KW-0539">Nucleus</keyword>
<evidence type="ECO:0000256" key="12">
    <source>
        <dbReference type="ARBA" id="ARBA00023034"/>
    </source>
</evidence>
<dbReference type="FunCoup" id="A0A3P8WXC4">
    <property type="interactions" value="716"/>
</dbReference>
<dbReference type="OMA" id="VAWVSFP"/>
<feature type="transmembrane region" description="Helical" evidence="16">
    <location>
        <begin position="99"/>
        <end position="122"/>
    </location>
</feature>
<comment type="subcellular location">
    <subcellularLocation>
        <location evidence="2">Apical cell membrane</location>
    </subcellularLocation>
    <subcellularLocation>
        <location evidence="4">Cytoplasm</location>
        <location evidence="4">Perinuclear region</location>
    </subcellularLocation>
    <subcellularLocation>
        <location evidence="5">Golgi apparatus membrane</location>
        <topology evidence="5">Multi-pass membrane protein</topology>
    </subcellularLocation>
    <subcellularLocation>
        <location evidence="3">Membrane raft</location>
    </subcellularLocation>
    <subcellularLocation>
        <location evidence="16">Membrane</location>
        <topology evidence="16">Multi-pass membrane protein</topology>
    </subcellularLocation>
    <subcellularLocation>
        <location evidence="1">Nucleus</location>
    </subcellularLocation>
</comment>
<dbReference type="STRING" id="244447.ENSCSEP00000029370"/>
<dbReference type="Pfam" id="PF00822">
    <property type="entry name" value="PMP22_Claudin"/>
    <property type="match status" value="1"/>
</dbReference>
<reference evidence="18 19" key="1">
    <citation type="journal article" date="2014" name="Nat. Genet.">
        <title>Whole-genome sequence of a flatfish provides insights into ZW sex chromosome evolution and adaptation to a benthic lifestyle.</title>
        <authorList>
            <person name="Chen S."/>
            <person name="Zhang G."/>
            <person name="Shao C."/>
            <person name="Huang Q."/>
            <person name="Liu G."/>
            <person name="Zhang P."/>
            <person name="Song W."/>
            <person name="An N."/>
            <person name="Chalopin D."/>
            <person name="Volff J.N."/>
            <person name="Hong Y."/>
            <person name="Li Q."/>
            <person name="Sha Z."/>
            <person name="Zhou H."/>
            <person name="Xie M."/>
            <person name="Yu Q."/>
            <person name="Liu Y."/>
            <person name="Xiang H."/>
            <person name="Wang N."/>
            <person name="Wu K."/>
            <person name="Yang C."/>
            <person name="Zhou Q."/>
            <person name="Liao X."/>
            <person name="Yang L."/>
            <person name="Hu Q."/>
            <person name="Zhang J."/>
            <person name="Meng L."/>
            <person name="Jin L."/>
            <person name="Tian Y."/>
            <person name="Lian J."/>
            <person name="Yang J."/>
            <person name="Miao G."/>
            <person name="Liu S."/>
            <person name="Liang Z."/>
            <person name="Yan F."/>
            <person name="Li Y."/>
            <person name="Sun B."/>
            <person name="Zhang H."/>
            <person name="Zhang J."/>
            <person name="Zhu Y."/>
            <person name="Du M."/>
            <person name="Zhao Y."/>
            <person name="Schartl M."/>
            <person name="Tang Q."/>
            <person name="Wang J."/>
        </authorList>
    </citation>
    <scope>NUCLEOTIDE SEQUENCE</scope>
</reference>
<evidence type="ECO:0000256" key="9">
    <source>
        <dbReference type="ARBA" id="ARBA00022490"/>
    </source>
</evidence>
<name>A0A3P8WXC4_CYNSE</name>
<dbReference type="PRINTS" id="PR01453">
    <property type="entry name" value="EPMEMFAMILY"/>
</dbReference>
<keyword evidence="8" id="KW-1003">Cell membrane</keyword>
<keyword evidence="11 16" id="KW-1133">Transmembrane helix</keyword>
<dbReference type="GO" id="GO:0000139">
    <property type="term" value="C:Golgi membrane"/>
    <property type="evidence" value="ECO:0007669"/>
    <property type="project" value="UniProtKB-SubCell"/>
</dbReference>
<dbReference type="RefSeq" id="XP_008328333.1">
    <property type="nucleotide sequence ID" value="XM_008330111.3"/>
</dbReference>
<evidence type="ECO:0000256" key="4">
    <source>
        <dbReference type="ARBA" id="ARBA00004556"/>
    </source>
</evidence>
<evidence type="ECO:0000256" key="2">
    <source>
        <dbReference type="ARBA" id="ARBA00004221"/>
    </source>
</evidence>
<dbReference type="KEGG" id="csem:103393229"/>
<dbReference type="PANTHER" id="PTHR10671">
    <property type="entry name" value="EPITHELIAL MEMBRANE PROTEIN-RELATED"/>
    <property type="match status" value="1"/>
</dbReference>
<dbReference type="GO" id="GO:0005634">
    <property type="term" value="C:nucleus"/>
    <property type="evidence" value="ECO:0007669"/>
    <property type="project" value="UniProtKB-SubCell"/>
</dbReference>
<keyword evidence="19" id="KW-1185">Reference proteome</keyword>
<sequence length="165" mass="18473">MLIILALIILFHLASAILLLVATIHSAWWVVSPKGQEVIFTDLWYSCNSTCLPVANSHTPNASYLQAVQATMILASILCCISFFIFILQLFKIKQGERFIFTAVIQLLACLCVLIGASIYTAEKTSFHEQSLREGSYGASYILAWISFPMTLISGLMYMVLRKRK</sequence>
<dbReference type="GO" id="GO:0003093">
    <property type="term" value="P:regulation of glomerular filtration"/>
    <property type="evidence" value="ECO:0007669"/>
    <property type="project" value="Ensembl"/>
</dbReference>
<reference evidence="18" key="3">
    <citation type="submission" date="2025-09" db="UniProtKB">
        <authorList>
            <consortium name="Ensembl"/>
        </authorList>
    </citation>
    <scope>IDENTIFICATION</scope>
</reference>
<dbReference type="GO" id="GO:0045121">
    <property type="term" value="C:membrane raft"/>
    <property type="evidence" value="ECO:0007669"/>
    <property type="project" value="UniProtKB-SubCell"/>
</dbReference>
<dbReference type="Proteomes" id="UP000265120">
    <property type="component" value="Chromosome 17"/>
</dbReference>
<evidence type="ECO:0000256" key="8">
    <source>
        <dbReference type="ARBA" id="ARBA00022475"/>
    </source>
</evidence>
<dbReference type="PROSITE" id="PS01222">
    <property type="entry name" value="PMP22_2"/>
    <property type="match status" value="1"/>
</dbReference>
<comment type="subunit">
    <text evidence="15">Interacts with PTK2; regulates PTK2 activation and localization. Interacts with ITGB3; regulates the levels of the heterodimer ITGA5-ITGB3 integrin surface expression. Interacts with P2RX7 (via C-terminus). Interacts with ITGB1; the interaction may be direct or indirect and ITGB1 has a heterodimer form.</text>
</comment>
<evidence type="ECO:0000256" key="17">
    <source>
        <dbReference type="SAM" id="SignalP"/>
    </source>
</evidence>
<dbReference type="InParanoid" id="A0A3P8WXC4"/>
<evidence type="ECO:0000313" key="18">
    <source>
        <dbReference type="Ensembl" id="ENSCSEP00000029370.1"/>
    </source>
</evidence>
<dbReference type="FunFam" id="1.20.140.150:FF:000023">
    <property type="entry name" value="Epithelial membrane protein 2"/>
    <property type="match status" value="1"/>
</dbReference>
<keyword evidence="17" id="KW-0732">Signal</keyword>
<evidence type="ECO:0000256" key="14">
    <source>
        <dbReference type="ARBA" id="ARBA00023242"/>
    </source>
</evidence>
<organism evidence="18 19">
    <name type="scientific">Cynoglossus semilaevis</name>
    <name type="common">Tongue sole</name>
    <dbReference type="NCBI Taxonomy" id="244447"/>
    <lineage>
        <taxon>Eukaryota</taxon>
        <taxon>Metazoa</taxon>
        <taxon>Chordata</taxon>
        <taxon>Craniata</taxon>
        <taxon>Vertebrata</taxon>
        <taxon>Euteleostomi</taxon>
        <taxon>Actinopterygii</taxon>
        <taxon>Neopterygii</taxon>
        <taxon>Teleostei</taxon>
        <taxon>Neoteleostei</taxon>
        <taxon>Acanthomorphata</taxon>
        <taxon>Carangaria</taxon>
        <taxon>Pleuronectiformes</taxon>
        <taxon>Pleuronectoidei</taxon>
        <taxon>Cynoglossidae</taxon>
        <taxon>Cynoglossinae</taxon>
        <taxon>Cynoglossus</taxon>
    </lineage>
</organism>